<dbReference type="GO" id="GO:0003677">
    <property type="term" value="F:DNA binding"/>
    <property type="evidence" value="ECO:0007669"/>
    <property type="project" value="InterPro"/>
</dbReference>
<comment type="caution">
    <text evidence="2">The sequence shown here is derived from an EMBL/GenBank/DDBJ whole genome shotgun (WGS) entry which is preliminary data.</text>
</comment>
<dbReference type="InterPro" id="IPR001387">
    <property type="entry name" value="Cro/C1-type_HTH"/>
</dbReference>
<dbReference type="Pfam" id="PF19054">
    <property type="entry name" value="DUF5753"/>
    <property type="match status" value="1"/>
</dbReference>
<evidence type="ECO:0000259" key="1">
    <source>
        <dbReference type="PROSITE" id="PS50943"/>
    </source>
</evidence>
<dbReference type="CDD" id="cd00093">
    <property type="entry name" value="HTH_XRE"/>
    <property type="match status" value="1"/>
</dbReference>
<evidence type="ECO:0000313" key="3">
    <source>
        <dbReference type="Proteomes" id="UP000658320"/>
    </source>
</evidence>
<reference evidence="2" key="2">
    <citation type="submission" date="2020-09" db="EMBL/GenBank/DDBJ databases">
        <authorList>
            <person name="Sun Q."/>
            <person name="Ohkuma M."/>
        </authorList>
    </citation>
    <scope>NUCLEOTIDE SEQUENCE</scope>
    <source>
        <strain evidence="2">JCM 4346</strain>
    </source>
</reference>
<dbReference type="Gene3D" id="1.10.260.40">
    <property type="entry name" value="lambda repressor-like DNA-binding domains"/>
    <property type="match status" value="1"/>
</dbReference>
<proteinExistence type="predicted"/>
<organism evidence="2 3">
    <name type="scientific">Streptomyces aurantiogriseus</name>
    <dbReference type="NCBI Taxonomy" id="66870"/>
    <lineage>
        <taxon>Bacteria</taxon>
        <taxon>Bacillati</taxon>
        <taxon>Actinomycetota</taxon>
        <taxon>Actinomycetes</taxon>
        <taxon>Kitasatosporales</taxon>
        <taxon>Streptomycetaceae</taxon>
        <taxon>Streptomyces</taxon>
    </lineage>
</organism>
<name>A0A918FNU4_9ACTN</name>
<dbReference type="EMBL" id="BMSX01000039">
    <property type="protein sequence ID" value="GGR60200.1"/>
    <property type="molecule type" value="Genomic_DNA"/>
</dbReference>
<sequence length="275" mass="30628">MTARQERLGAELRKLREAAGLKGREAAALLGTDAGRLSQIESGVAGVSEETVRRLVSHYACDDLELTGALVAMATERTRGWWEEFRGQLPTAFLDLSELEHHATYYWEVSFLHIPGLLQTEAYARRVLGHRVPELPAPELDLRVRHRLARRVILDKPMPYTAVIHEAALRIRVGDRAAAGVQLAHILDLSEWDHVTVRVIPFDLDGFAGADSAMVYVGGVVPKLDTVVRDGPHGTAFIDSEAQLGRFRTLFHRMEAASLSPERSHDFIRTLSKEV</sequence>
<dbReference type="SMART" id="SM00530">
    <property type="entry name" value="HTH_XRE"/>
    <property type="match status" value="1"/>
</dbReference>
<gene>
    <name evidence="2" type="ORF">GCM10010251_91110</name>
</gene>
<dbReference type="InterPro" id="IPR043917">
    <property type="entry name" value="DUF5753"/>
</dbReference>
<dbReference type="Pfam" id="PF13560">
    <property type="entry name" value="HTH_31"/>
    <property type="match status" value="1"/>
</dbReference>
<dbReference type="InterPro" id="IPR010982">
    <property type="entry name" value="Lambda_DNA-bd_dom_sf"/>
</dbReference>
<dbReference type="SUPFAM" id="SSF47413">
    <property type="entry name" value="lambda repressor-like DNA-binding domains"/>
    <property type="match status" value="1"/>
</dbReference>
<keyword evidence="3" id="KW-1185">Reference proteome</keyword>
<accession>A0A918FNU4</accession>
<dbReference type="AlphaFoldDB" id="A0A918FNU4"/>
<dbReference type="PROSITE" id="PS50943">
    <property type="entry name" value="HTH_CROC1"/>
    <property type="match status" value="1"/>
</dbReference>
<evidence type="ECO:0000313" key="2">
    <source>
        <dbReference type="EMBL" id="GGR60200.1"/>
    </source>
</evidence>
<dbReference type="Proteomes" id="UP000658320">
    <property type="component" value="Unassembled WGS sequence"/>
</dbReference>
<feature type="domain" description="HTH cro/C1-type" evidence="1">
    <location>
        <begin position="12"/>
        <end position="66"/>
    </location>
</feature>
<reference evidence="2" key="1">
    <citation type="journal article" date="2014" name="Int. J. Syst. Evol. Microbiol.">
        <title>Complete genome sequence of Corynebacterium casei LMG S-19264T (=DSM 44701T), isolated from a smear-ripened cheese.</title>
        <authorList>
            <consortium name="US DOE Joint Genome Institute (JGI-PGF)"/>
            <person name="Walter F."/>
            <person name="Albersmeier A."/>
            <person name="Kalinowski J."/>
            <person name="Ruckert C."/>
        </authorList>
    </citation>
    <scope>NUCLEOTIDE SEQUENCE</scope>
    <source>
        <strain evidence="2">JCM 4346</strain>
    </source>
</reference>
<protein>
    <submittedName>
        <fullName evidence="2">Transcriptional regulator</fullName>
    </submittedName>
</protein>